<feature type="transmembrane region" description="Helical" evidence="1">
    <location>
        <begin position="52"/>
        <end position="74"/>
    </location>
</feature>
<sequence length="269" mass="31762">MADKSPRATESTLLEEYLHRFNCYPFHIIRYSGIFRYDIRDDRFAKDTNVSFLRTTCICVLLVLCCCFFLYLTLTTDFFTTGELIMNDEKLKRFFIRKTFLIDSVVWKHGYDNLVTLDTERLRSAFSIMMRISRQLRKCYQFVPENKVRLLMITLWIPLSWIMKILTGLIVDIFLEQVESTQMICSYIMLQPSLPDEVRDIAESIFHLLEVNDVKFSVYGVYVFSSNSVLKSMTALVVFIILQLQYSFPPINESIDYNDKSIFVNRTNF</sequence>
<proteinExistence type="predicted"/>
<evidence type="ECO:0000313" key="3">
    <source>
        <dbReference type="Proteomes" id="UP001497472"/>
    </source>
</evidence>
<dbReference type="AlphaFoldDB" id="A0AAV1JSP3"/>
<keyword evidence="1" id="KW-1133">Transmembrane helix</keyword>
<keyword evidence="1" id="KW-0472">Membrane</keyword>
<evidence type="ECO:0000313" key="2">
    <source>
        <dbReference type="EMBL" id="CAK1551901.1"/>
    </source>
</evidence>
<dbReference type="Proteomes" id="UP001497472">
    <property type="component" value="Unassembled WGS sequence"/>
</dbReference>
<organism evidence="2 3">
    <name type="scientific">Leptosia nina</name>
    <dbReference type="NCBI Taxonomy" id="320188"/>
    <lineage>
        <taxon>Eukaryota</taxon>
        <taxon>Metazoa</taxon>
        <taxon>Ecdysozoa</taxon>
        <taxon>Arthropoda</taxon>
        <taxon>Hexapoda</taxon>
        <taxon>Insecta</taxon>
        <taxon>Pterygota</taxon>
        <taxon>Neoptera</taxon>
        <taxon>Endopterygota</taxon>
        <taxon>Lepidoptera</taxon>
        <taxon>Glossata</taxon>
        <taxon>Ditrysia</taxon>
        <taxon>Papilionoidea</taxon>
        <taxon>Pieridae</taxon>
        <taxon>Pierinae</taxon>
        <taxon>Leptosia</taxon>
    </lineage>
</organism>
<name>A0AAV1JSP3_9NEOP</name>
<evidence type="ECO:0000256" key="1">
    <source>
        <dbReference type="SAM" id="Phobius"/>
    </source>
</evidence>
<protein>
    <submittedName>
        <fullName evidence="2">Uncharacterized protein</fullName>
    </submittedName>
</protein>
<feature type="transmembrane region" description="Helical" evidence="1">
    <location>
        <begin position="150"/>
        <end position="175"/>
    </location>
</feature>
<accession>A0AAV1JSP3</accession>
<dbReference type="EMBL" id="CAVLEF010000132">
    <property type="protein sequence ID" value="CAK1551901.1"/>
    <property type="molecule type" value="Genomic_DNA"/>
</dbReference>
<comment type="caution">
    <text evidence="2">The sequence shown here is derived from an EMBL/GenBank/DDBJ whole genome shotgun (WGS) entry which is preliminary data.</text>
</comment>
<keyword evidence="1" id="KW-0812">Transmembrane</keyword>
<keyword evidence="3" id="KW-1185">Reference proteome</keyword>
<gene>
    <name evidence="2" type="ORF">LNINA_LOCUS10997</name>
</gene>
<reference evidence="2 3" key="1">
    <citation type="submission" date="2023-11" db="EMBL/GenBank/DDBJ databases">
        <authorList>
            <person name="Okamura Y."/>
        </authorList>
    </citation>
    <scope>NUCLEOTIDE SEQUENCE [LARGE SCALE GENOMIC DNA]</scope>
</reference>